<evidence type="ECO:0000313" key="11">
    <source>
        <dbReference type="EMBL" id="CDW79919.1"/>
    </source>
</evidence>
<feature type="coiled-coil region" evidence="9">
    <location>
        <begin position="229"/>
        <end position="263"/>
    </location>
</feature>
<dbReference type="Pfam" id="PF06098">
    <property type="entry name" value="Radial_spoke_3"/>
    <property type="match status" value="1"/>
</dbReference>
<dbReference type="Proteomes" id="UP000039865">
    <property type="component" value="Unassembled WGS sequence"/>
</dbReference>
<dbReference type="PANTHER" id="PTHR21648:SF0">
    <property type="entry name" value="RADIAL SPOKE HEAD PROTEIN 3 HOMOLOG"/>
    <property type="match status" value="1"/>
</dbReference>
<evidence type="ECO:0000256" key="8">
    <source>
        <dbReference type="ARBA" id="ARBA00023273"/>
    </source>
</evidence>
<comment type="subcellular location">
    <subcellularLocation>
        <location evidence="1">Cytoplasm</location>
        <location evidence="1">Cytoskeleton</location>
        <location evidence="1">Flagellum axoneme</location>
    </subcellularLocation>
</comment>
<dbReference type="GO" id="GO:0005929">
    <property type="term" value="C:cilium"/>
    <property type="evidence" value="ECO:0007669"/>
    <property type="project" value="TreeGrafter"/>
</dbReference>
<feature type="coiled-coil region" evidence="9">
    <location>
        <begin position="361"/>
        <end position="398"/>
    </location>
</feature>
<keyword evidence="5" id="KW-0282">Flagellum</keyword>
<keyword evidence="3" id="KW-0963">Cytoplasm</keyword>
<keyword evidence="12" id="KW-1185">Reference proteome</keyword>
<organism evidence="11 12">
    <name type="scientific">Stylonychia lemnae</name>
    <name type="common">Ciliate</name>
    <dbReference type="NCBI Taxonomy" id="5949"/>
    <lineage>
        <taxon>Eukaryota</taxon>
        <taxon>Sar</taxon>
        <taxon>Alveolata</taxon>
        <taxon>Ciliophora</taxon>
        <taxon>Intramacronucleata</taxon>
        <taxon>Spirotrichea</taxon>
        <taxon>Stichotrichia</taxon>
        <taxon>Sporadotrichida</taxon>
        <taxon>Oxytrichidae</taxon>
        <taxon>Stylonychinae</taxon>
        <taxon>Stylonychia</taxon>
    </lineage>
</organism>
<keyword evidence="6" id="KW-0969">Cilium</keyword>
<feature type="region of interest" description="Disordered" evidence="10">
    <location>
        <begin position="454"/>
        <end position="475"/>
    </location>
</feature>
<evidence type="ECO:0000256" key="9">
    <source>
        <dbReference type="SAM" id="Coils"/>
    </source>
</evidence>
<evidence type="ECO:0000256" key="2">
    <source>
        <dbReference type="ARBA" id="ARBA00006737"/>
    </source>
</evidence>
<evidence type="ECO:0000256" key="1">
    <source>
        <dbReference type="ARBA" id="ARBA00004611"/>
    </source>
</evidence>
<gene>
    <name evidence="11" type="primary">Contig4327.g4629</name>
    <name evidence="11" type="ORF">STYLEM_8911</name>
</gene>
<protein>
    <submittedName>
        <fullName evidence="11">Uncharacterized protein</fullName>
    </submittedName>
</protein>
<proteinExistence type="inferred from homology"/>
<dbReference type="OrthoDB" id="313308at2759"/>
<feature type="compositionally biased region" description="Polar residues" evidence="10">
    <location>
        <begin position="463"/>
        <end position="472"/>
    </location>
</feature>
<evidence type="ECO:0000256" key="3">
    <source>
        <dbReference type="ARBA" id="ARBA00022490"/>
    </source>
</evidence>
<comment type="similarity">
    <text evidence="2">Belongs to the flagellar radial spoke RSP3 family.</text>
</comment>
<keyword evidence="8" id="KW-0966">Cell projection</keyword>
<evidence type="ECO:0000256" key="6">
    <source>
        <dbReference type="ARBA" id="ARBA00023069"/>
    </source>
</evidence>
<keyword evidence="9" id="KW-0175">Coiled coil</keyword>
<dbReference type="InterPro" id="IPR009290">
    <property type="entry name" value="Radial_spoke_3"/>
</dbReference>
<name>A0A078ACL4_STYLE</name>
<dbReference type="EMBL" id="CCKQ01008462">
    <property type="protein sequence ID" value="CDW79919.1"/>
    <property type="molecule type" value="Genomic_DNA"/>
</dbReference>
<dbReference type="PANTHER" id="PTHR21648">
    <property type="entry name" value="FLAGELLAR RADIAL SPOKE PROTEIN 3"/>
    <property type="match status" value="1"/>
</dbReference>
<evidence type="ECO:0000256" key="5">
    <source>
        <dbReference type="ARBA" id="ARBA00022846"/>
    </source>
</evidence>
<dbReference type="AlphaFoldDB" id="A0A078ACL4"/>
<dbReference type="InParanoid" id="A0A078ACL4"/>
<keyword evidence="4" id="KW-0597">Phosphoprotein</keyword>
<evidence type="ECO:0000256" key="10">
    <source>
        <dbReference type="SAM" id="MobiDB-lite"/>
    </source>
</evidence>
<evidence type="ECO:0000256" key="7">
    <source>
        <dbReference type="ARBA" id="ARBA00023212"/>
    </source>
</evidence>
<accession>A0A078ACL4</accession>
<keyword evidence="7" id="KW-0206">Cytoskeleton</keyword>
<evidence type="ECO:0000256" key="4">
    <source>
        <dbReference type="ARBA" id="ARBA00022553"/>
    </source>
</evidence>
<sequence>MLDYGRSMGGVGYGGNDFAAMPKVIQGKPKYKDPYGGKIQEEYYPQNIMHDKRVARGSTYAAMVIPAGTNPDAMMMDKKNDTRKTKSFKRTQQDLQSPQARVIYPNRDIPTPEPVPGRLHMEIQTEKYVENLTDKPPEREEGVATEFYLDRPPVPLFNPKMPSKDNCKAIQIDENDPELFDFEREIEPMLNVLITKTLEQARMRVLEEEELRIMRTQQKEYEEIRNAELIEAQRLEAAELRRKQELERRRVQQKARKEEKRAAHKKHVARVMAKSYLVGLRENALKALKDQGMLIEPIEQVMTENVMPWVLEQMAEFIEDEDIQEFTVEDVIKGAFELAKAQHRQGIEMEMQKRKDAISYKQYLIEEKENHRKRRRELREERRKQQELEKLKNEIKTNFVDKGEPRDHILQQDLMEVHGHYEKGKSFIGSVGGHITQVALALQCIRAIEQANQERMKNDGSEHTLQNTQSQKDLSKNAVKKHPLELVDGPGLFTFILNYIKDLKNDSFTLLISEQTAALVEQLKINLNELHKVDENNLKLLKNSMNENPGSFVLRIMRNESDFIEGMFSYDLIVQLQNMIVDILSKKLPSDVSFNNAKLEQVINKIKLVPIPKHIHESSVTGQEIDQETGQQITKVVTEKNTNERAIVFLKIPRKQENVQVEYLDDNGQVQQSYTTKLVEQEQDDRVLTVPARVDNVPYSIFVVNELGPRTHRREIFNYIKKSFAEYFDGRDIQKELDEMSNLGDAMFERLMGRFIMWEGISKDRPVFDFDINLND</sequence>
<evidence type="ECO:0000313" key="12">
    <source>
        <dbReference type="Proteomes" id="UP000039865"/>
    </source>
</evidence>
<reference evidence="11 12" key="1">
    <citation type="submission" date="2014-06" db="EMBL/GenBank/DDBJ databases">
        <authorList>
            <person name="Swart Estienne"/>
        </authorList>
    </citation>
    <scope>NUCLEOTIDE SEQUENCE [LARGE SCALE GENOMIC DNA]</scope>
    <source>
        <strain evidence="11 12">130c</strain>
    </source>
</reference>